<dbReference type="AlphaFoldDB" id="Q47Z62"/>
<gene>
    <name evidence="1" type="ordered locus">CPS_3212</name>
</gene>
<dbReference type="Proteomes" id="UP000000547">
    <property type="component" value="Chromosome"/>
</dbReference>
<dbReference type="EMBL" id="CP000083">
    <property type="protein sequence ID" value="AAZ27281.1"/>
    <property type="molecule type" value="Genomic_DNA"/>
</dbReference>
<sequence>MSVYLPIIGLHQHSLEMIPVVELKHYFQDFVHFG</sequence>
<evidence type="ECO:0000313" key="1">
    <source>
        <dbReference type="EMBL" id="AAZ27281.1"/>
    </source>
</evidence>
<reference evidence="1" key="1">
    <citation type="journal article" date="2005" name="Proc. Natl. Acad. Sci. U.S.A.">
        <title>The psychrophilic lifestyle as revealed by the genome sequence of Colwellia psychrerythraea 34H through genomic and proteomic analyses.</title>
        <authorList>
            <person name="Methe B.A."/>
            <person name="Nelson K.E."/>
            <person name="Deming J.W."/>
            <person name="Momen B."/>
            <person name="Melamud E."/>
            <person name="Zhang X."/>
            <person name="Moult J."/>
            <person name="Madupu R."/>
            <person name="Nelson W.C."/>
            <person name="Dodson R.J."/>
            <person name="Brinkac L.M."/>
            <person name="Daugherty S.C."/>
            <person name="Durkin A.S."/>
            <person name="DeBoy R.T."/>
            <person name="Kolonay J.F."/>
            <person name="Sullivan S.A."/>
            <person name="Zhou L."/>
            <person name="Davidsen T.M."/>
            <person name="Wu M."/>
            <person name="Huston A.L."/>
            <person name="Lewis M."/>
            <person name="Weaver B."/>
            <person name="Weidman J.F."/>
            <person name="Khouri H."/>
            <person name="Utterback T.R."/>
            <person name="Feldblyum T.V."/>
            <person name="Fraser C.M."/>
        </authorList>
    </citation>
    <scope>NUCLEOTIDE SEQUENCE [LARGE SCALE GENOMIC DNA]</scope>
    <source>
        <strain evidence="1">34H</strain>
    </source>
</reference>
<proteinExistence type="predicted"/>
<accession>Q47Z62</accession>
<protein>
    <submittedName>
        <fullName evidence="1">Uncharacterized protein</fullName>
    </submittedName>
</protein>
<name>Q47Z62_COLP3</name>
<dbReference type="KEGG" id="cps:CPS_3212"/>
<dbReference type="HOGENOM" id="CLU_3373166_0_0_6"/>
<evidence type="ECO:0000313" key="2">
    <source>
        <dbReference type="Proteomes" id="UP000000547"/>
    </source>
</evidence>
<dbReference type="STRING" id="167879.CPS_3212"/>
<organism evidence="1 2">
    <name type="scientific">Colwellia psychrerythraea (strain 34H / ATCC BAA-681)</name>
    <name type="common">Vibrio psychroerythus</name>
    <dbReference type="NCBI Taxonomy" id="167879"/>
    <lineage>
        <taxon>Bacteria</taxon>
        <taxon>Pseudomonadati</taxon>
        <taxon>Pseudomonadota</taxon>
        <taxon>Gammaproteobacteria</taxon>
        <taxon>Alteromonadales</taxon>
        <taxon>Colwelliaceae</taxon>
        <taxon>Colwellia</taxon>
    </lineage>
</organism>